<dbReference type="PROSITE" id="PS00132">
    <property type="entry name" value="CARBOXYPEPT_ZN_1"/>
    <property type="match status" value="1"/>
</dbReference>
<dbReference type="EMBL" id="VBAP01000069">
    <property type="protein sequence ID" value="TMI73581.1"/>
    <property type="molecule type" value="Genomic_DNA"/>
</dbReference>
<dbReference type="AlphaFoldDB" id="A0A537IQG5"/>
<comment type="caution">
    <text evidence="7">The sequence shown here is derived from an EMBL/GenBank/DDBJ whole genome shotgun (WGS) entry which is preliminary data.</text>
</comment>
<evidence type="ECO:0000259" key="6">
    <source>
        <dbReference type="Pfam" id="PF24827"/>
    </source>
</evidence>
<dbReference type="PANTHER" id="PTHR37326">
    <property type="entry name" value="BLL3975 PROTEIN"/>
    <property type="match status" value="1"/>
</dbReference>
<evidence type="ECO:0000256" key="4">
    <source>
        <dbReference type="ARBA" id="ARBA00022801"/>
    </source>
</evidence>
<sequence>MPTRTYRPIHVATLASGMDLVLPLHEIIGDQPGPTLGISAGIHGEEAVGVEIVYRFMQTHDPGALRGRLLVLPVANPFSYATISRHTLIDGGNLNRVFPGNRDGQLTEQLAFAMTEQFLRTIDYYVDLHAGGAYPTVDYVYILNAEPLSRAFGSPLLYRAKEMLAGTSVTVTRERSVPSVVVELGGGDVEQTSYVARGLQGLANILKTLGMLPGDPTPPPPQVVLHEITTLRPHHGGLLVPEVTELGIEVKGGQVLGRIVSPYSFEELEVLRCPFDRGITVLTHRTADAVEPGIYAYMVGNLATAER</sequence>
<keyword evidence="5" id="KW-0862">Zinc</keyword>
<dbReference type="Pfam" id="PF24827">
    <property type="entry name" value="AstE_AspA_cat"/>
    <property type="match status" value="1"/>
</dbReference>
<reference evidence="7 8" key="1">
    <citation type="journal article" date="2019" name="Nat. Microbiol.">
        <title>Mediterranean grassland soil C-N compound turnover is dependent on rainfall and depth, and is mediated by genomically divergent microorganisms.</title>
        <authorList>
            <person name="Diamond S."/>
            <person name="Andeer P.F."/>
            <person name="Li Z."/>
            <person name="Crits-Christoph A."/>
            <person name="Burstein D."/>
            <person name="Anantharaman K."/>
            <person name="Lane K.R."/>
            <person name="Thomas B.C."/>
            <person name="Pan C."/>
            <person name="Northen T.R."/>
            <person name="Banfield J.F."/>
        </authorList>
    </citation>
    <scope>NUCLEOTIDE SEQUENCE [LARGE SCALE GENOMIC DNA]</scope>
    <source>
        <strain evidence="7">NP_8</strain>
    </source>
</reference>
<protein>
    <submittedName>
        <fullName evidence="7">Succinylglutamate desuccinylase/aspartoacylase family protein</fullName>
    </submittedName>
</protein>
<dbReference type="GO" id="GO:0016788">
    <property type="term" value="F:hydrolase activity, acting on ester bonds"/>
    <property type="evidence" value="ECO:0007669"/>
    <property type="project" value="InterPro"/>
</dbReference>
<gene>
    <name evidence="7" type="ORF">E6H05_09490</name>
</gene>
<evidence type="ECO:0000313" key="8">
    <source>
        <dbReference type="Proteomes" id="UP000318834"/>
    </source>
</evidence>
<keyword evidence="3" id="KW-0479">Metal-binding</keyword>
<proteinExistence type="inferred from homology"/>
<name>A0A537IQG5_9BACT</name>
<dbReference type="InterPro" id="IPR055438">
    <property type="entry name" value="AstE_AspA_cat"/>
</dbReference>
<dbReference type="Proteomes" id="UP000318834">
    <property type="component" value="Unassembled WGS sequence"/>
</dbReference>
<dbReference type="InterPro" id="IPR053138">
    <property type="entry name" value="N-alpha-Ac-DABA_deacetylase"/>
</dbReference>
<evidence type="ECO:0000256" key="2">
    <source>
        <dbReference type="ARBA" id="ARBA00005988"/>
    </source>
</evidence>
<evidence type="ECO:0000256" key="1">
    <source>
        <dbReference type="ARBA" id="ARBA00001947"/>
    </source>
</evidence>
<accession>A0A537IQG5</accession>
<evidence type="ECO:0000256" key="5">
    <source>
        <dbReference type="ARBA" id="ARBA00022833"/>
    </source>
</evidence>
<comment type="similarity">
    <text evidence="2">Belongs to the peptidase M14 family.</text>
</comment>
<organism evidence="7 8">
    <name type="scientific">Candidatus Segetimicrobium genomatis</name>
    <dbReference type="NCBI Taxonomy" id="2569760"/>
    <lineage>
        <taxon>Bacteria</taxon>
        <taxon>Bacillati</taxon>
        <taxon>Candidatus Sysuimicrobiota</taxon>
        <taxon>Candidatus Sysuimicrobiia</taxon>
        <taxon>Candidatus Sysuimicrobiales</taxon>
        <taxon>Candidatus Segetimicrobiaceae</taxon>
        <taxon>Candidatus Segetimicrobium</taxon>
    </lineage>
</organism>
<dbReference type="InterPro" id="IPR057246">
    <property type="entry name" value="CARBOXYPEPT_ZN_1"/>
</dbReference>
<evidence type="ECO:0000256" key="3">
    <source>
        <dbReference type="ARBA" id="ARBA00022723"/>
    </source>
</evidence>
<comment type="cofactor">
    <cofactor evidence="1">
        <name>Zn(2+)</name>
        <dbReference type="ChEBI" id="CHEBI:29105"/>
    </cofactor>
</comment>
<evidence type="ECO:0000313" key="7">
    <source>
        <dbReference type="EMBL" id="TMI73581.1"/>
    </source>
</evidence>
<dbReference type="GO" id="GO:0046872">
    <property type="term" value="F:metal ion binding"/>
    <property type="evidence" value="ECO:0007669"/>
    <property type="project" value="UniProtKB-KW"/>
</dbReference>
<dbReference type="PANTHER" id="PTHR37326:SF1">
    <property type="entry name" value="BLL3975 PROTEIN"/>
    <property type="match status" value="1"/>
</dbReference>
<dbReference type="PIRSF" id="PIRSF039012">
    <property type="entry name" value="ASP"/>
    <property type="match status" value="1"/>
</dbReference>
<feature type="domain" description="Succinylglutamate desuccinylase/Aspartoacylase catalytic" evidence="6">
    <location>
        <begin position="32"/>
        <end position="208"/>
    </location>
</feature>
<keyword evidence="4" id="KW-0378">Hydrolase</keyword>
<dbReference type="GO" id="GO:0016811">
    <property type="term" value="F:hydrolase activity, acting on carbon-nitrogen (but not peptide) bonds, in linear amides"/>
    <property type="evidence" value="ECO:0007669"/>
    <property type="project" value="InterPro"/>
</dbReference>
<dbReference type="SUPFAM" id="SSF53187">
    <property type="entry name" value="Zn-dependent exopeptidases"/>
    <property type="match status" value="1"/>
</dbReference>
<dbReference type="InterPro" id="IPR043795">
    <property type="entry name" value="N-alpha-Ac-DABA-like"/>
</dbReference>
<dbReference type="Gene3D" id="3.40.630.10">
    <property type="entry name" value="Zn peptidases"/>
    <property type="match status" value="1"/>
</dbReference>